<dbReference type="OrthoDB" id="5771769at2759"/>
<evidence type="ECO:0000256" key="3">
    <source>
        <dbReference type="ARBA" id="ARBA00022771"/>
    </source>
</evidence>
<dbReference type="AlphaFoldDB" id="A0A8S9ZLF3"/>
<keyword evidence="4" id="KW-0862">Zinc</keyword>
<evidence type="ECO:0000256" key="10">
    <source>
        <dbReference type="SAM" id="MobiDB-lite"/>
    </source>
</evidence>
<sequence length="297" mass="32948">MEVVINDPLTEPCQVCGDKSTGTHYGTISCNGCKARVNQEMSLRYRNLANAFSGPQFNSESGSGPSVSPIFQPNGPSAFSSPSGSRPASIEDLNEISRTTLLLMVEWAKGMQTFSELRMEDKVILLKNYAPQHLILMPAFRSPDTTRLCLFNNSLLGSDQQQQQTGGGGNEQFGSFAAFKAANIMPRVLDEIVWPMRQLEMKEEEFVCLKALAFLHPEARGLSQSGQQIIRETRNKILKALYSIILACKPPDEAPTRYGNILLLAPALKALTQLLIENMTLTRFFFKFFFILEGIGL</sequence>
<evidence type="ECO:0000256" key="9">
    <source>
        <dbReference type="ARBA" id="ARBA00023242"/>
    </source>
</evidence>
<evidence type="ECO:0000256" key="4">
    <source>
        <dbReference type="ARBA" id="ARBA00022833"/>
    </source>
</evidence>
<dbReference type="PROSITE" id="PS51843">
    <property type="entry name" value="NR_LBD"/>
    <property type="match status" value="1"/>
</dbReference>
<keyword evidence="6" id="KW-0238">DNA-binding</keyword>
<keyword evidence="14" id="KW-1185">Reference proteome</keyword>
<evidence type="ECO:0000256" key="8">
    <source>
        <dbReference type="ARBA" id="ARBA00023170"/>
    </source>
</evidence>
<dbReference type="PROSITE" id="PS51030">
    <property type="entry name" value="NUCLEAR_REC_DBD_2"/>
    <property type="match status" value="1"/>
</dbReference>
<evidence type="ECO:0000313" key="13">
    <source>
        <dbReference type="EMBL" id="KAF7633954.1"/>
    </source>
</evidence>
<dbReference type="CDD" id="cd06157">
    <property type="entry name" value="NR_LBD"/>
    <property type="match status" value="1"/>
</dbReference>
<accession>A0A8S9ZLF3</accession>
<evidence type="ECO:0000259" key="12">
    <source>
        <dbReference type="PROSITE" id="PS51843"/>
    </source>
</evidence>
<gene>
    <name evidence="13" type="ORF">Mgra_00006693</name>
</gene>
<evidence type="ECO:0000256" key="1">
    <source>
        <dbReference type="ARBA" id="ARBA00005993"/>
    </source>
</evidence>
<reference evidence="13" key="1">
    <citation type="journal article" date="2020" name="Ecol. Evol.">
        <title>Genome structure and content of the rice root-knot nematode (Meloidogyne graminicola).</title>
        <authorList>
            <person name="Phan N.T."/>
            <person name="Danchin E.G.J."/>
            <person name="Klopp C."/>
            <person name="Perfus-Barbeoch L."/>
            <person name="Kozlowski D.K."/>
            <person name="Koutsovoulos G.D."/>
            <person name="Lopez-Roques C."/>
            <person name="Bouchez O."/>
            <person name="Zahm M."/>
            <person name="Besnard G."/>
            <person name="Bellafiore S."/>
        </authorList>
    </citation>
    <scope>NUCLEOTIDE SEQUENCE</scope>
    <source>
        <strain evidence="13">VN-18</strain>
    </source>
</reference>
<keyword evidence="3" id="KW-0863">Zinc-finger</keyword>
<dbReference type="SMART" id="SM00399">
    <property type="entry name" value="ZnF_C4"/>
    <property type="match status" value="1"/>
</dbReference>
<dbReference type="InterPro" id="IPR050274">
    <property type="entry name" value="Nuclear_hormone_rcpt_NR2"/>
</dbReference>
<dbReference type="InterPro" id="IPR001628">
    <property type="entry name" value="Znf_hrmn_rcpt"/>
</dbReference>
<evidence type="ECO:0000259" key="11">
    <source>
        <dbReference type="PROSITE" id="PS51030"/>
    </source>
</evidence>
<keyword evidence="5" id="KW-0805">Transcription regulation</keyword>
<dbReference type="Gene3D" id="3.30.50.10">
    <property type="entry name" value="Erythroid Transcription Factor GATA-1, subunit A"/>
    <property type="match status" value="1"/>
</dbReference>
<dbReference type="GO" id="GO:0003700">
    <property type="term" value="F:DNA-binding transcription factor activity"/>
    <property type="evidence" value="ECO:0007669"/>
    <property type="project" value="InterPro"/>
</dbReference>
<protein>
    <recommendedName>
        <fullName evidence="15">NR LBD domain-containing protein</fullName>
    </recommendedName>
</protein>
<dbReference type="Pfam" id="PF00105">
    <property type="entry name" value="zf-C4"/>
    <property type="match status" value="1"/>
</dbReference>
<dbReference type="EMBL" id="JABEBT010000067">
    <property type="protein sequence ID" value="KAF7633954.1"/>
    <property type="molecule type" value="Genomic_DNA"/>
</dbReference>
<keyword evidence="2" id="KW-0479">Metal-binding</keyword>
<feature type="domain" description="Nuclear receptor" evidence="11">
    <location>
        <begin position="10"/>
        <end position="35"/>
    </location>
</feature>
<dbReference type="GO" id="GO:0008270">
    <property type="term" value="F:zinc ion binding"/>
    <property type="evidence" value="ECO:0007669"/>
    <property type="project" value="UniProtKB-KW"/>
</dbReference>
<dbReference type="InterPro" id="IPR001723">
    <property type="entry name" value="Nuclear_hrmn_rcpt"/>
</dbReference>
<comment type="caution">
    <text evidence="13">The sequence shown here is derived from an EMBL/GenBank/DDBJ whole genome shotgun (WGS) entry which is preliminary data.</text>
</comment>
<evidence type="ECO:0000256" key="6">
    <source>
        <dbReference type="ARBA" id="ARBA00023125"/>
    </source>
</evidence>
<dbReference type="InterPro" id="IPR013088">
    <property type="entry name" value="Znf_NHR/GATA"/>
</dbReference>
<dbReference type="InterPro" id="IPR035500">
    <property type="entry name" value="NHR-like_dom_sf"/>
</dbReference>
<dbReference type="Gene3D" id="1.10.565.10">
    <property type="entry name" value="Retinoid X Receptor"/>
    <property type="match status" value="1"/>
</dbReference>
<keyword evidence="9" id="KW-0539">Nucleus</keyword>
<evidence type="ECO:0000256" key="7">
    <source>
        <dbReference type="ARBA" id="ARBA00023163"/>
    </source>
</evidence>
<feature type="domain" description="NR LBD" evidence="12">
    <location>
        <begin position="40"/>
        <end position="297"/>
    </location>
</feature>
<evidence type="ECO:0000256" key="2">
    <source>
        <dbReference type="ARBA" id="ARBA00022723"/>
    </source>
</evidence>
<feature type="region of interest" description="Disordered" evidence="10">
    <location>
        <begin position="56"/>
        <end position="89"/>
    </location>
</feature>
<dbReference type="SUPFAM" id="SSF48508">
    <property type="entry name" value="Nuclear receptor ligand-binding domain"/>
    <property type="match status" value="1"/>
</dbReference>
<evidence type="ECO:0000256" key="5">
    <source>
        <dbReference type="ARBA" id="ARBA00023015"/>
    </source>
</evidence>
<dbReference type="Pfam" id="PF00104">
    <property type="entry name" value="Hormone_recep"/>
    <property type="match status" value="1"/>
</dbReference>
<evidence type="ECO:0000313" key="14">
    <source>
        <dbReference type="Proteomes" id="UP000605970"/>
    </source>
</evidence>
<dbReference type="Proteomes" id="UP000605970">
    <property type="component" value="Unassembled WGS sequence"/>
</dbReference>
<organism evidence="13 14">
    <name type="scientific">Meloidogyne graminicola</name>
    <dbReference type="NCBI Taxonomy" id="189291"/>
    <lineage>
        <taxon>Eukaryota</taxon>
        <taxon>Metazoa</taxon>
        <taxon>Ecdysozoa</taxon>
        <taxon>Nematoda</taxon>
        <taxon>Chromadorea</taxon>
        <taxon>Rhabditida</taxon>
        <taxon>Tylenchina</taxon>
        <taxon>Tylenchomorpha</taxon>
        <taxon>Tylenchoidea</taxon>
        <taxon>Meloidogynidae</taxon>
        <taxon>Meloidogyninae</taxon>
        <taxon>Meloidogyne</taxon>
    </lineage>
</organism>
<dbReference type="SMART" id="SM00430">
    <property type="entry name" value="HOLI"/>
    <property type="match status" value="1"/>
</dbReference>
<dbReference type="PRINTS" id="PR00398">
    <property type="entry name" value="STRDHORMONER"/>
</dbReference>
<keyword evidence="8" id="KW-0675">Receptor</keyword>
<dbReference type="InterPro" id="IPR000536">
    <property type="entry name" value="Nucl_hrmn_rcpt_lig-bd"/>
</dbReference>
<proteinExistence type="inferred from homology"/>
<keyword evidence="7" id="KW-0804">Transcription</keyword>
<dbReference type="PRINTS" id="PR00047">
    <property type="entry name" value="STROIDFINGER"/>
</dbReference>
<dbReference type="PANTHER" id="PTHR24083">
    <property type="entry name" value="NUCLEAR HORMONE RECEPTOR"/>
    <property type="match status" value="1"/>
</dbReference>
<name>A0A8S9ZLF3_9BILA</name>
<feature type="compositionally biased region" description="Polar residues" evidence="10">
    <location>
        <begin position="56"/>
        <end position="86"/>
    </location>
</feature>
<dbReference type="GO" id="GO:0043565">
    <property type="term" value="F:sequence-specific DNA binding"/>
    <property type="evidence" value="ECO:0007669"/>
    <property type="project" value="InterPro"/>
</dbReference>
<evidence type="ECO:0008006" key="15">
    <source>
        <dbReference type="Google" id="ProtNLM"/>
    </source>
</evidence>
<comment type="similarity">
    <text evidence="1">Belongs to the nuclear hormone receptor family.</text>
</comment>